<organism evidence="6 7">
    <name type="scientific">Ruminococcus turbiniformis</name>
    <dbReference type="NCBI Taxonomy" id="2881258"/>
    <lineage>
        <taxon>Bacteria</taxon>
        <taxon>Bacillati</taxon>
        <taxon>Bacillota</taxon>
        <taxon>Clostridia</taxon>
        <taxon>Eubacteriales</taxon>
        <taxon>Oscillospiraceae</taxon>
        <taxon>Ruminococcus</taxon>
    </lineage>
</organism>
<comment type="caution">
    <text evidence="6">The sequence shown here is derived from an EMBL/GenBank/DDBJ whole genome shotgun (WGS) entry which is preliminary data.</text>
</comment>
<feature type="signal peptide" evidence="4">
    <location>
        <begin position="1"/>
        <end position="28"/>
    </location>
</feature>
<comment type="similarity">
    <text evidence="1">Belongs to the peptidase C1 family.</text>
</comment>
<dbReference type="Gene3D" id="3.90.70.10">
    <property type="entry name" value="Cysteine proteinases"/>
    <property type="match status" value="1"/>
</dbReference>
<dbReference type="EMBL" id="JAJEQX010000002">
    <property type="protein sequence ID" value="MCC2253149.1"/>
    <property type="molecule type" value="Genomic_DNA"/>
</dbReference>
<dbReference type="Pfam" id="PF00112">
    <property type="entry name" value="Peptidase_C1"/>
    <property type="match status" value="1"/>
</dbReference>
<dbReference type="Proteomes" id="UP001198151">
    <property type="component" value="Unassembled WGS sequence"/>
</dbReference>
<gene>
    <name evidence="6" type="ORF">LKD70_01615</name>
</gene>
<dbReference type="CDD" id="cd02619">
    <property type="entry name" value="Peptidase_C1"/>
    <property type="match status" value="1"/>
</dbReference>
<feature type="compositionally biased region" description="Polar residues" evidence="2">
    <location>
        <begin position="643"/>
        <end position="673"/>
    </location>
</feature>
<dbReference type="RefSeq" id="WP_227706307.1">
    <property type="nucleotide sequence ID" value="NZ_JAJEQX010000002.1"/>
</dbReference>
<dbReference type="SMART" id="SM00645">
    <property type="entry name" value="Pept_C1"/>
    <property type="match status" value="1"/>
</dbReference>
<sequence length="707" mass="77425">MKKQIAGTIISFLMMGTLCMSQTLPVMATGEEDTVSLTSGQYISGRQPLSEEQEKLYQYPDLPAVSTNALYPEKFDLREQGLVTPVKDQGVWGTCWTFGFLSAAEGNLLKEYGINTDLSERHLAWFRTQPETSGTQKGEGISTSMHPFMLGGTMFMSISTLSAWKGAVPEEEAPYDELAYDYYADCSVDESARYHSSYQLRNVNFLPNPTVMTEDGEYVYRPEATEIIKSALMETGVLDAGYYGIMNYDENYFNSETGAQYTYEYQPANHEVSIVGWDDNYSKTNFTEGFQPEGDGAWIVKNSWGADWGSGFRGDWAGDGYFYLSYYDRSLCDVNQISMIPAEYGNDYNYQYDFIGAAYFLNFNNDDGSAIQGANVYTVQGNEQVSAVSVFTPYADMTVTADIYRLDTDAASPADGEKLSTQQVFFPFTGYHVIELDEPAMLRAGEKFAVVITAMTPDGLTYISFETGTKEEVYNKTYTSVVNEGESYVFTDGKWEDMIVIKDRYEEEILEGLGQDETVGNLLIKAFTDEIPSAELTSLKVESFDSSGVNTGDVLEVSPADPAITLSADAASASFETAVQPEGGSAEIKIGDRILQPGEKISVEELQNAEITVTTSIDGGLGNTYTFTVDVQNTVPPEDNNESDTGQNGSSTGQNGTNTEPESTDSAGNTKNVPDTGDGRETAALIYITALIAGAAAACAAFKKKRL</sequence>
<name>A0ABS8FUF3_9FIRM</name>
<dbReference type="InterPro" id="IPR038765">
    <property type="entry name" value="Papain-like_cys_pep_sf"/>
</dbReference>
<dbReference type="InterPro" id="IPR000668">
    <property type="entry name" value="Peptidase_C1A_C"/>
</dbReference>
<evidence type="ECO:0000256" key="3">
    <source>
        <dbReference type="SAM" id="Phobius"/>
    </source>
</evidence>
<evidence type="ECO:0000256" key="2">
    <source>
        <dbReference type="SAM" id="MobiDB-lite"/>
    </source>
</evidence>
<evidence type="ECO:0000313" key="7">
    <source>
        <dbReference type="Proteomes" id="UP001198151"/>
    </source>
</evidence>
<dbReference type="InterPro" id="IPR013128">
    <property type="entry name" value="Peptidase_C1A"/>
</dbReference>
<evidence type="ECO:0000256" key="1">
    <source>
        <dbReference type="ARBA" id="ARBA00008455"/>
    </source>
</evidence>
<keyword evidence="7" id="KW-1185">Reference proteome</keyword>
<feature type="domain" description="Peptidase C1A papain C-terminal" evidence="5">
    <location>
        <begin position="71"/>
        <end position="342"/>
    </location>
</feature>
<dbReference type="InterPro" id="IPR040528">
    <property type="entry name" value="Lectin-like"/>
</dbReference>
<reference evidence="6 7" key="1">
    <citation type="submission" date="2021-10" db="EMBL/GenBank/DDBJ databases">
        <title>Anaerobic single-cell dispensing facilitates the cultivation of human gut bacteria.</title>
        <authorList>
            <person name="Afrizal A."/>
        </authorList>
    </citation>
    <scope>NUCLEOTIDE SEQUENCE [LARGE SCALE GENOMIC DNA]</scope>
    <source>
        <strain evidence="6 7">CLA-AA-H200</strain>
    </source>
</reference>
<feature type="chain" id="PRO_5046859563" evidence="4">
    <location>
        <begin position="29"/>
        <end position="707"/>
    </location>
</feature>
<evidence type="ECO:0000313" key="6">
    <source>
        <dbReference type="EMBL" id="MCC2253149.1"/>
    </source>
</evidence>
<proteinExistence type="inferred from homology"/>
<evidence type="ECO:0000256" key="4">
    <source>
        <dbReference type="SAM" id="SignalP"/>
    </source>
</evidence>
<keyword evidence="3" id="KW-1133">Transmembrane helix</keyword>
<dbReference type="PANTHER" id="PTHR12411">
    <property type="entry name" value="CYSTEINE PROTEASE FAMILY C1-RELATED"/>
    <property type="match status" value="1"/>
</dbReference>
<feature type="region of interest" description="Disordered" evidence="2">
    <location>
        <begin position="632"/>
        <end position="677"/>
    </location>
</feature>
<protein>
    <submittedName>
        <fullName evidence="6">Lectin like domain-containing protein</fullName>
    </submittedName>
</protein>
<keyword evidence="4" id="KW-0732">Signal</keyword>
<accession>A0ABS8FUF3</accession>
<keyword evidence="3" id="KW-0812">Transmembrane</keyword>
<keyword evidence="3" id="KW-0472">Membrane</keyword>
<feature type="transmembrane region" description="Helical" evidence="3">
    <location>
        <begin position="684"/>
        <end position="702"/>
    </location>
</feature>
<dbReference type="SUPFAM" id="SSF54001">
    <property type="entry name" value="Cysteine proteinases"/>
    <property type="match status" value="1"/>
</dbReference>
<evidence type="ECO:0000259" key="5">
    <source>
        <dbReference type="SMART" id="SM00645"/>
    </source>
</evidence>
<dbReference type="Pfam" id="PF18560">
    <property type="entry name" value="Lectin_like"/>
    <property type="match status" value="1"/>
</dbReference>